<feature type="domain" description="F-box" evidence="2">
    <location>
        <begin position="1"/>
        <end position="58"/>
    </location>
</feature>
<organism evidence="3 4">
    <name type="scientific">Armillaria ostoyae</name>
    <name type="common">Armillaria root rot fungus</name>
    <dbReference type="NCBI Taxonomy" id="47428"/>
    <lineage>
        <taxon>Eukaryota</taxon>
        <taxon>Fungi</taxon>
        <taxon>Dikarya</taxon>
        <taxon>Basidiomycota</taxon>
        <taxon>Agaricomycotina</taxon>
        <taxon>Agaricomycetes</taxon>
        <taxon>Agaricomycetidae</taxon>
        <taxon>Agaricales</taxon>
        <taxon>Marasmiineae</taxon>
        <taxon>Physalacriaceae</taxon>
        <taxon>Armillaria</taxon>
    </lineage>
</organism>
<dbReference type="OrthoDB" id="3541472at2759"/>
<proteinExistence type="predicted"/>
<dbReference type="STRING" id="47428.A0A284R358"/>
<evidence type="ECO:0000259" key="2">
    <source>
        <dbReference type="PROSITE" id="PS50181"/>
    </source>
</evidence>
<dbReference type="Proteomes" id="UP000219338">
    <property type="component" value="Unassembled WGS sequence"/>
</dbReference>
<dbReference type="Pfam" id="PF00646">
    <property type="entry name" value="F-box"/>
    <property type="match status" value="1"/>
</dbReference>
<dbReference type="Gene3D" id="3.80.10.10">
    <property type="entry name" value="Ribonuclease Inhibitor"/>
    <property type="match status" value="1"/>
</dbReference>
<evidence type="ECO:0000313" key="3">
    <source>
        <dbReference type="EMBL" id="SJL03146.1"/>
    </source>
</evidence>
<dbReference type="SUPFAM" id="SSF52047">
    <property type="entry name" value="RNI-like"/>
    <property type="match status" value="1"/>
</dbReference>
<sequence>MSPLLKLPPELLEAISKNLSVDDLKKFRASCRRIRDASARIIYSCIAVDVVGQGYRKTIEMLHALSHAHAAVTHVRHLKILSLSEWCNVYPDEYTVFDMKLRHGRLNHSLPSETAAFNRALQTALPNAIAALSRLKSLTVYTYDGDAQWTLDLIINSAAGHIGLQKFSHFASGEQANLRPFITQAVTNLNKFSLSSYRIHDDSDLVPILVEIIGMNHALSSLELDIWTADGSREYFNTLLTRIPVDVSLPLARLVLGEFDVTIDDRLMNHFGSLTDLQLGYTTSFSGSDQYTPDLWAALQINSIFLKNISIASSHISTPLMEYLNSYRGLEELEFQHPSCNITDESPSIRNEIDLAEELFSSIIPKHSPSLRTLMVFSHLEHPWQFSVARSASLAQCRVLVKLGVCVERGAPDMVDSEESCDDEEDSDEEDSDEEDQYIPGADIATNIHNIVRDVESLVRMAENLPSLEGLWIAMESVTSEGICDKYVEEPGDLPDRYAALRYGLKNVVPGQREQPLKIFVGDDVFVAKDGAWTRQAGGPSRAEWEKMSVLSVLQESGFFGP</sequence>
<accession>A0A284R358</accession>
<dbReference type="InterPro" id="IPR001810">
    <property type="entry name" value="F-box_dom"/>
</dbReference>
<evidence type="ECO:0000313" key="4">
    <source>
        <dbReference type="Proteomes" id="UP000219338"/>
    </source>
</evidence>
<name>A0A284R358_ARMOS</name>
<protein>
    <recommendedName>
        <fullName evidence="2">F-box domain-containing protein</fullName>
    </recommendedName>
</protein>
<gene>
    <name evidence="3" type="ORF">ARMOST_06492</name>
</gene>
<feature type="region of interest" description="Disordered" evidence="1">
    <location>
        <begin position="414"/>
        <end position="436"/>
    </location>
</feature>
<dbReference type="PROSITE" id="PS50181">
    <property type="entry name" value="FBOX"/>
    <property type="match status" value="1"/>
</dbReference>
<dbReference type="EMBL" id="FUEG01000004">
    <property type="protein sequence ID" value="SJL03146.1"/>
    <property type="molecule type" value="Genomic_DNA"/>
</dbReference>
<reference evidence="4" key="1">
    <citation type="journal article" date="2017" name="Nat. Ecol. Evol.">
        <title>Genome expansion and lineage-specific genetic innovations in the forest pathogenic fungi Armillaria.</title>
        <authorList>
            <person name="Sipos G."/>
            <person name="Prasanna A.N."/>
            <person name="Walter M.C."/>
            <person name="O'Connor E."/>
            <person name="Balint B."/>
            <person name="Krizsan K."/>
            <person name="Kiss B."/>
            <person name="Hess J."/>
            <person name="Varga T."/>
            <person name="Slot J."/>
            <person name="Riley R."/>
            <person name="Boka B."/>
            <person name="Rigling D."/>
            <person name="Barry K."/>
            <person name="Lee J."/>
            <person name="Mihaltcheva S."/>
            <person name="LaButti K."/>
            <person name="Lipzen A."/>
            <person name="Waldron R."/>
            <person name="Moloney N.M."/>
            <person name="Sperisen C."/>
            <person name="Kredics L."/>
            <person name="Vagvoelgyi C."/>
            <person name="Patrignani A."/>
            <person name="Fitzpatrick D."/>
            <person name="Nagy I."/>
            <person name="Doyle S."/>
            <person name="Anderson J.B."/>
            <person name="Grigoriev I.V."/>
            <person name="Gueldener U."/>
            <person name="Muensterkoetter M."/>
            <person name="Nagy L.G."/>
        </authorList>
    </citation>
    <scope>NUCLEOTIDE SEQUENCE [LARGE SCALE GENOMIC DNA]</scope>
    <source>
        <strain evidence="4">C18/9</strain>
    </source>
</reference>
<dbReference type="InterPro" id="IPR032675">
    <property type="entry name" value="LRR_dom_sf"/>
</dbReference>
<keyword evidence="4" id="KW-1185">Reference proteome</keyword>
<dbReference type="AlphaFoldDB" id="A0A284R358"/>
<feature type="compositionally biased region" description="Acidic residues" evidence="1">
    <location>
        <begin position="415"/>
        <end position="436"/>
    </location>
</feature>
<evidence type="ECO:0000256" key="1">
    <source>
        <dbReference type="SAM" id="MobiDB-lite"/>
    </source>
</evidence>